<sequence>MFFGGDLFSRKKIHISSLKPSNSTRTPHGYASNFPSIAKHIIFFRTINSIKFHGILVSIPPTVICGSLGIPPNCTKEVSRSSVGGVASFICNDGYTLQGKSELMCEENGTWSGEVPTCVLVTCDSVTEPANGRMVVSGNNVGGVASFTCEKGYDLEGERELQCLENGTWSAEIPLCVPVTCDSVTEPTNGKKNVSHNHVGGVASFTCNEGYTLHGQGKLVCRENGTWTGKVPNCLADHEPTTPADTSGLSGWQLILVICLCCVVSIVLIVAIAKVVLTKRASRTYSLKSDADLIITSVREQPHGVDQTTSM</sequence>
<organism evidence="7 8">
    <name type="scientific">Acanthaster planci</name>
    <name type="common">Crown-of-thorns starfish</name>
    <dbReference type="NCBI Taxonomy" id="133434"/>
    <lineage>
        <taxon>Eukaryota</taxon>
        <taxon>Metazoa</taxon>
        <taxon>Echinodermata</taxon>
        <taxon>Eleutherozoa</taxon>
        <taxon>Asterozoa</taxon>
        <taxon>Asteroidea</taxon>
        <taxon>Valvatacea</taxon>
        <taxon>Valvatida</taxon>
        <taxon>Acanthasteridae</taxon>
        <taxon>Acanthaster</taxon>
    </lineage>
</organism>
<dbReference type="Pfam" id="PF00084">
    <property type="entry name" value="Sushi"/>
    <property type="match status" value="3"/>
</dbReference>
<keyword evidence="7" id="KW-1185">Reference proteome</keyword>
<evidence type="ECO:0000313" key="7">
    <source>
        <dbReference type="Proteomes" id="UP000694845"/>
    </source>
</evidence>
<evidence type="ECO:0000313" key="8">
    <source>
        <dbReference type="RefSeq" id="XP_022089100.1"/>
    </source>
</evidence>
<dbReference type="SUPFAM" id="SSF57535">
    <property type="entry name" value="Complement control module/SCR domain"/>
    <property type="match status" value="3"/>
</dbReference>
<keyword evidence="2" id="KW-0677">Repeat</keyword>
<feature type="domain" description="Sushi" evidence="6">
    <location>
        <begin position="121"/>
        <end position="178"/>
    </location>
</feature>
<dbReference type="InterPro" id="IPR051277">
    <property type="entry name" value="SEZ6_CSMD_C4BPB_Regulators"/>
</dbReference>
<name>A0A8B7Y9Q2_ACAPL</name>
<dbReference type="AlphaFoldDB" id="A0A8B7Y9Q2"/>
<evidence type="ECO:0000256" key="3">
    <source>
        <dbReference type="ARBA" id="ARBA00023157"/>
    </source>
</evidence>
<feature type="disulfide bond" evidence="4">
    <location>
        <begin position="149"/>
        <end position="176"/>
    </location>
</feature>
<accession>A0A8B7Y9Q2</accession>
<dbReference type="SMART" id="SM00032">
    <property type="entry name" value="CCP"/>
    <property type="match status" value="3"/>
</dbReference>
<feature type="transmembrane region" description="Helical" evidence="5">
    <location>
        <begin position="252"/>
        <end position="277"/>
    </location>
</feature>
<evidence type="ECO:0000256" key="1">
    <source>
        <dbReference type="ARBA" id="ARBA00022729"/>
    </source>
</evidence>
<dbReference type="PANTHER" id="PTHR45656">
    <property type="entry name" value="PROTEIN CBR-CLEC-78"/>
    <property type="match status" value="1"/>
</dbReference>
<keyword evidence="5" id="KW-0472">Membrane</keyword>
<keyword evidence="5" id="KW-0812">Transmembrane</keyword>
<feature type="disulfide bond" evidence="4">
    <location>
        <begin position="91"/>
        <end position="118"/>
    </location>
</feature>
<evidence type="ECO:0000256" key="5">
    <source>
        <dbReference type="SAM" id="Phobius"/>
    </source>
</evidence>
<keyword evidence="3 4" id="KW-1015">Disulfide bond</keyword>
<dbReference type="OrthoDB" id="5804959at2759"/>
<keyword evidence="1" id="KW-0732">Signal</keyword>
<dbReference type="PANTHER" id="PTHR45656:SF4">
    <property type="entry name" value="PROTEIN CBR-CLEC-78"/>
    <property type="match status" value="1"/>
</dbReference>
<evidence type="ECO:0000259" key="6">
    <source>
        <dbReference type="PROSITE" id="PS50923"/>
    </source>
</evidence>
<dbReference type="Proteomes" id="UP000694845">
    <property type="component" value="Unplaced"/>
</dbReference>
<evidence type="ECO:0000256" key="4">
    <source>
        <dbReference type="PROSITE-ProRule" id="PRU00302"/>
    </source>
</evidence>
<dbReference type="Gene3D" id="2.10.70.10">
    <property type="entry name" value="Complement Module, domain 1"/>
    <property type="match status" value="3"/>
</dbReference>
<feature type="domain" description="Sushi" evidence="6">
    <location>
        <begin position="63"/>
        <end position="120"/>
    </location>
</feature>
<dbReference type="InterPro" id="IPR000436">
    <property type="entry name" value="Sushi_SCR_CCP_dom"/>
</dbReference>
<protein>
    <submittedName>
        <fullName evidence="8">E-selectin-like isoform X2</fullName>
    </submittedName>
</protein>
<dbReference type="CDD" id="cd00033">
    <property type="entry name" value="CCP"/>
    <property type="match status" value="3"/>
</dbReference>
<proteinExistence type="predicted"/>
<keyword evidence="4" id="KW-0768">Sushi</keyword>
<dbReference type="InterPro" id="IPR035976">
    <property type="entry name" value="Sushi/SCR/CCP_sf"/>
</dbReference>
<feature type="disulfide bond" evidence="4">
    <location>
        <begin position="207"/>
        <end position="234"/>
    </location>
</feature>
<dbReference type="PROSITE" id="PS50923">
    <property type="entry name" value="SUSHI"/>
    <property type="match status" value="3"/>
</dbReference>
<comment type="caution">
    <text evidence="4">Lacks conserved residue(s) required for the propagation of feature annotation.</text>
</comment>
<dbReference type="GeneID" id="110978417"/>
<evidence type="ECO:0000256" key="2">
    <source>
        <dbReference type="ARBA" id="ARBA00022737"/>
    </source>
</evidence>
<keyword evidence="5" id="KW-1133">Transmembrane helix</keyword>
<reference evidence="8" key="1">
    <citation type="submission" date="2025-08" db="UniProtKB">
        <authorList>
            <consortium name="RefSeq"/>
        </authorList>
    </citation>
    <scope>IDENTIFICATION</scope>
</reference>
<feature type="domain" description="Sushi" evidence="6">
    <location>
        <begin position="179"/>
        <end position="236"/>
    </location>
</feature>
<dbReference type="RefSeq" id="XP_022089100.1">
    <property type="nucleotide sequence ID" value="XM_022233408.1"/>
</dbReference>
<gene>
    <name evidence="8" type="primary">LOC110978417</name>
</gene>